<sequence length="249" mass="26957">MHRTYVGIDLAAQPRRTGLAVLREDGERCVLDTVRVGAGDDALIGAVSGAAKAGVDVPLGWPRRFVELLAAHAALELSAPESTGDDWRRDLAMRATDRVVHRRTALTPLSVATDRIAHPALRWAGIEARMRDLGLDVARDGSGTLCEVYPAAALRIWGLAHRGYKGDKNQVPRAALVDTLSAREPSLDWNGHRALCASADDALDAVLAALIAREVDHGRAVPPDPEHLELAHQEGWIWLPRETPQEVGL</sequence>
<evidence type="ECO:0000313" key="1">
    <source>
        <dbReference type="EMBL" id="ATG51389.1"/>
    </source>
</evidence>
<dbReference type="AlphaFoldDB" id="A0A291GM19"/>
<protein>
    <recommendedName>
        <fullName evidence="3">DUF429 domain-containing protein</fullName>
    </recommendedName>
</protein>
<gene>
    <name evidence="1" type="ORF">CFK38_07520</name>
</gene>
<evidence type="ECO:0000313" key="2">
    <source>
        <dbReference type="Proteomes" id="UP000218165"/>
    </source>
</evidence>
<dbReference type="EMBL" id="CP023563">
    <property type="protein sequence ID" value="ATG51389.1"/>
    <property type="molecule type" value="Genomic_DNA"/>
</dbReference>
<evidence type="ECO:0008006" key="3">
    <source>
        <dbReference type="Google" id="ProtNLM"/>
    </source>
</evidence>
<accession>A0A291GM19</accession>
<reference evidence="2" key="1">
    <citation type="submission" date="2017-09" db="EMBL/GenBank/DDBJ databases">
        <title>Brachybacterium sp. VM2412.</title>
        <authorList>
            <person name="Tak E.J."/>
            <person name="Bae J.-W."/>
        </authorList>
    </citation>
    <scope>NUCLEOTIDE SEQUENCE [LARGE SCALE GENOMIC DNA]</scope>
    <source>
        <strain evidence="2">VM2412</strain>
    </source>
</reference>
<dbReference type="Pfam" id="PF04250">
    <property type="entry name" value="DUF429"/>
    <property type="match status" value="1"/>
</dbReference>
<proteinExistence type="predicted"/>
<keyword evidence="2" id="KW-1185">Reference proteome</keyword>
<dbReference type="RefSeq" id="WP_096802516.1">
    <property type="nucleotide sequence ID" value="NZ_CP023563.1"/>
</dbReference>
<dbReference type="InterPro" id="IPR007362">
    <property type="entry name" value="DUF429"/>
</dbReference>
<organism evidence="1 2">
    <name type="scientific">Brachybacterium vulturis</name>
    <dbReference type="NCBI Taxonomy" id="2017484"/>
    <lineage>
        <taxon>Bacteria</taxon>
        <taxon>Bacillati</taxon>
        <taxon>Actinomycetota</taxon>
        <taxon>Actinomycetes</taxon>
        <taxon>Micrococcales</taxon>
        <taxon>Dermabacteraceae</taxon>
        <taxon>Brachybacterium</taxon>
    </lineage>
</organism>
<name>A0A291GM19_9MICO</name>
<dbReference type="OrthoDB" id="4870479at2"/>
<dbReference type="Proteomes" id="UP000218165">
    <property type="component" value="Chromosome"/>
</dbReference>
<dbReference type="KEGG" id="brz:CFK38_07520"/>